<reference evidence="1" key="1">
    <citation type="journal article" date="2014" name="Nat. Commun.">
        <title>The tobacco genome sequence and its comparison with those of tomato and potato.</title>
        <authorList>
            <person name="Sierro N."/>
            <person name="Battey J.N."/>
            <person name="Ouadi S."/>
            <person name="Bakaher N."/>
            <person name="Bovet L."/>
            <person name="Willig A."/>
            <person name="Goepfert S."/>
            <person name="Peitsch M.C."/>
            <person name="Ivanov N.V."/>
        </authorList>
    </citation>
    <scope>NUCLEOTIDE SEQUENCE [LARGE SCALE GENOMIC DNA]</scope>
</reference>
<reference evidence="2" key="2">
    <citation type="submission" date="2025-08" db="UniProtKB">
        <authorList>
            <consortium name="RefSeq"/>
        </authorList>
    </citation>
    <scope>IDENTIFICATION</scope>
    <source>
        <tissue evidence="2">Leaf</tissue>
    </source>
</reference>
<evidence type="ECO:0000313" key="2">
    <source>
        <dbReference type="RefSeq" id="XP_075097792.1"/>
    </source>
</evidence>
<name>A0AC58TKQ5_TOBAC</name>
<keyword evidence="2" id="KW-0240">DNA-directed RNA polymerase</keyword>
<keyword evidence="1" id="KW-1185">Reference proteome</keyword>
<dbReference type="RefSeq" id="XP_075097792.1">
    <property type="nucleotide sequence ID" value="XM_075241691.1"/>
</dbReference>
<accession>A0AC58TKQ5</accession>
<protein>
    <submittedName>
        <fullName evidence="2">DNA-directed RNA polymerase</fullName>
    </submittedName>
</protein>
<keyword evidence="2" id="KW-0804">Transcription</keyword>
<sequence length="563" mass="65093">MIEEQTYLYDDIQSLFEATPMMINLLVKKDAPSAKEYLKASKKLTTSELDLLNLFHQYTLEGIIIYIFGCLFNSINESPAVRLSTLVDQLDRMARVHAKLLSERNYQRVGSKPFVNVIPGCITKNIGVLLVEFLLERELITTSNDLSFPDQRVNKTEKGANRKYYKQKPIYVICNFDLSILPVQLSLPMVYPPKEWGVVERLKVRGEAPKSLSDITGVEIDLLRPKFLANVNVAEGCKLLREAYLGASKDCDGLKPNIYPTLLKEFLTDIQRARYERFIPDIASAYEGYEFYLPAFLDFRSRIYRARVLHFHERDLARSLIVFSKRTVYEAKMVNPSHSIEYDEKVKTMLYAAASFHYQTFDTYPAAEKWVSDRQLPITQDASASAYQIISYFLLDFEIANCTNLIPTKGDKEQPKKEIGINDVYDFFVSEIKKSLIEESKTFEDPHLIRTHVCDGVDRKIVKSLLMPLIYGKTTYIMAGDLHQHYNSILLKRKECLNLSSHIEKFFKSRFPRIVNLMTLIRSVEWLASAMGRPVYYSTPVFTTVQDYLKSEAIKIWIYDRPM</sequence>
<dbReference type="Proteomes" id="UP000790787">
    <property type="component" value="Chromosome 21"/>
</dbReference>
<organism evidence="1 2">
    <name type="scientific">Nicotiana tabacum</name>
    <name type="common">Common tobacco</name>
    <dbReference type="NCBI Taxonomy" id="4097"/>
    <lineage>
        <taxon>Eukaryota</taxon>
        <taxon>Viridiplantae</taxon>
        <taxon>Streptophyta</taxon>
        <taxon>Embryophyta</taxon>
        <taxon>Tracheophyta</taxon>
        <taxon>Spermatophyta</taxon>
        <taxon>Magnoliopsida</taxon>
        <taxon>eudicotyledons</taxon>
        <taxon>Gunneridae</taxon>
        <taxon>Pentapetalae</taxon>
        <taxon>asterids</taxon>
        <taxon>lamiids</taxon>
        <taxon>Solanales</taxon>
        <taxon>Solanaceae</taxon>
        <taxon>Nicotianoideae</taxon>
        <taxon>Nicotianeae</taxon>
        <taxon>Nicotiana</taxon>
    </lineage>
</organism>
<gene>
    <name evidence="2" type="primary">LOC142175118</name>
</gene>
<proteinExistence type="predicted"/>
<evidence type="ECO:0000313" key="1">
    <source>
        <dbReference type="Proteomes" id="UP000790787"/>
    </source>
</evidence>